<evidence type="ECO:0000256" key="3">
    <source>
        <dbReference type="ARBA" id="ARBA00023163"/>
    </source>
</evidence>
<dbReference type="Gene3D" id="1.10.10.10">
    <property type="entry name" value="Winged helix-like DNA-binding domain superfamily/Winged helix DNA-binding domain"/>
    <property type="match status" value="1"/>
</dbReference>
<evidence type="ECO:0000313" key="5">
    <source>
        <dbReference type="EMBL" id="MBC2398034.1"/>
    </source>
</evidence>
<dbReference type="SUPFAM" id="SSF46785">
    <property type="entry name" value="Winged helix' DNA-binding domain"/>
    <property type="match status" value="1"/>
</dbReference>
<dbReference type="EMBL" id="JAAZWO010000009">
    <property type="protein sequence ID" value="MBC2398034.1"/>
    <property type="molecule type" value="Genomic_DNA"/>
</dbReference>
<dbReference type="PANTHER" id="PTHR42756:SF1">
    <property type="entry name" value="TRANSCRIPTIONAL REPRESSOR OF EMRAB OPERON"/>
    <property type="match status" value="1"/>
</dbReference>
<dbReference type="Pfam" id="PF01047">
    <property type="entry name" value="MarR"/>
    <property type="match status" value="1"/>
</dbReference>
<reference evidence="5 6" key="1">
    <citation type="submission" date="2020-04" db="EMBL/GenBank/DDBJ databases">
        <title>Genomic insights into acetone-butanol-ethanol (ABE) fermentation by sequencing solventogenic clostridia strains.</title>
        <authorList>
            <person name="Brown S."/>
        </authorList>
    </citation>
    <scope>NUCLEOTIDE SEQUENCE [LARGE SCALE GENOMIC DNA]</scope>
    <source>
        <strain evidence="5 6">DJ011</strain>
    </source>
</reference>
<name>A0A923J0S5_CLOTT</name>
<dbReference type="GO" id="GO:0003700">
    <property type="term" value="F:DNA-binding transcription factor activity"/>
    <property type="evidence" value="ECO:0007669"/>
    <property type="project" value="InterPro"/>
</dbReference>
<feature type="domain" description="HTH marR-type" evidence="4">
    <location>
        <begin position="6"/>
        <end position="138"/>
    </location>
</feature>
<keyword evidence="2" id="KW-0238">DNA-binding</keyword>
<evidence type="ECO:0000256" key="2">
    <source>
        <dbReference type="ARBA" id="ARBA00023125"/>
    </source>
</evidence>
<evidence type="ECO:0000256" key="1">
    <source>
        <dbReference type="ARBA" id="ARBA00023015"/>
    </source>
</evidence>
<gene>
    <name evidence="5" type="ORF">HGG79_09635</name>
</gene>
<keyword evidence="3" id="KW-0804">Transcription</keyword>
<sequence length="150" mass="17866">MGCYEQDSLYFMFGQVIKLHYHRIQKLLDKLGLYHGQPPLLFILHKKNGQSQKELADKMNIKPATITVMLKRMEKSGFVERLPDKEDQRVSRVYLTDKGRETMKEVKKVFKSIDDDCFKNFTQEEKILLRRLFMQMRDNLLQASNDFKET</sequence>
<organism evidence="5 6">
    <name type="scientific">Clostridium tetanomorphum</name>
    <dbReference type="NCBI Taxonomy" id="1553"/>
    <lineage>
        <taxon>Bacteria</taxon>
        <taxon>Bacillati</taxon>
        <taxon>Bacillota</taxon>
        <taxon>Clostridia</taxon>
        <taxon>Eubacteriales</taxon>
        <taxon>Clostridiaceae</taxon>
        <taxon>Clostridium</taxon>
    </lineage>
</organism>
<dbReference type="PANTHER" id="PTHR42756">
    <property type="entry name" value="TRANSCRIPTIONAL REGULATOR, MARR"/>
    <property type="match status" value="1"/>
</dbReference>
<comment type="caution">
    <text evidence="5">The sequence shown here is derived from an EMBL/GenBank/DDBJ whole genome shotgun (WGS) entry which is preliminary data.</text>
</comment>
<dbReference type="Proteomes" id="UP000563151">
    <property type="component" value="Unassembled WGS sequence"/>
</dbReference>
<dbReference type="RefSeq" id="WP_035149215.1">
    <property type="nucleotide sequence ID" value="NZ_JAAZWO010000009.1"/>
</dbReference>
<dbReference type="SMART" id="SM00347">
    <property type="entry name" value="HTH_MARR"/>
    <property type="match status" value="1"/>
</dbReference>
<keyword evidence="1" id="KW-0805">Transcription regulation</keyword>
<dbReference type="PRINTS" id="PR00598">
    <property type="entry name" value="HTHMARR"/>
</dbReference>
<dbReference type="InterPro" id="IPR000835">
    <property type="entry name" value="HTH_MarR-typ"/>
</dbReference>
<dbReference type="InterPro" id="IPR036390">
    <property type="entry name" value="WH_DNA-bd_sf"/>
</dbReference>
<dbReference type="AlphaFoldDB" id="A0A923J0S5"/>
<evidence type="ECO:0000313" key="6">
    <source>
        <dbReference type="Proteomes" id="UP000563151"/>
    </source>
</evidence>
<accession>A0A923J0S5</accession>
<evidence type="ECO:0000259" key="4">
    <source>
        <dbReference type="PROSITE" id="PS50995"/>
    </source>
</evidence>
<dbReference type="PROSITE" id="PS50995">
    <property type="entry name" value="HTH_MARR_2"/>
    <property type="match status" value="1"/>
</dbReference>
<protein>
    <submittedName>
        <fullName evidence="5">MarR family transcriptional regulator</fullName>
    </submittedName>
</protein>
<keyword evidence="6" id="KW-1185">Reference proteome</keyword>
<proteinExistence type="predicted"/>
<dbReference type="InterPro" id="IPR036388">
    <property type="entry name" value="WH-like_DNA-bd_sf"/>
</dbReference>
<dbReference type="GO" id="GO:0003677">
    <property type="term" value="F:DNA binding"/>
    <property type="evidence" value="ECO:0007669"/>
    <property type="project" value="UniProtKB-KW"/>
</dbReference>